<dbReference type="PROSITE" id="PS51014">
    <property type="entry name" value="COBK_CBIJ"/>
    <property type="match status" value="1"/>
</dbReference>
<reference evidence="5" key="1">
    <citation type="submission" date="2023-05" db="EMBL/GenBank/DDBJ databases">
        <title>Sedimentitalea sp. nov. JM2-8.</title>
        <authorList>
            <person name="Huang J."/>
        </authorList>
    </citation>
    <scope>NUCLEOTIDE SEQUENCE [LARGE SCALE GENOMIC DNA]</scope>
    <source>
        <strain evidence="5">KHS03</strain>
    </source>
</reference>
<dbReference type="Pfam" id="PF02571">
    <property type="entry name" value="CbiJ"/>
    <property type="match status" value="1"/>
</dbReference>
<dbReference type="GO" id="GO:0016491">
    <property type="term" value="F:oxidoreductase activity"/>
    <property type="evidence" value="ECO:0007669"/>
    <property type="project" value="UniProtKB-KW"/>
</dbReference>
<proteinExistence type="predicted"/>
<comment type="caution">
    <text evidence="4">The sequence shown here is derived from an EMBL/GenBank/DDBJ whole genome shotgun (WGS) entry which is preliminary data.</text>
</comment>
<accession>A0ABU3VC45</accession>
<dbReference type="PANTHER" id="PTHR36925:SF1">
    <property type="entry name" value="COBALT-PRECORRIN-6A REDUCTASE"/>
    <property type="match status" value="1"/>
</dbReference>
<dbReference type="RefSeq" id="WP_316774860.1">
    <property type="nucleotide sequence ID" value="NZ_JASMWN010000004.1"/>
</dbReference>
<evidence type="ECO:0000256" key="3">
    <source>
        <dbReference type="ARBA" id="ARBA00023002"/>
    </source>
</evidence>
<organism evidence="4 5">
    <name type="scientific">Sedimentitalea todarodis</name>
    <dbReference type="NCBI Taxonomy" id="1631240"/>
    <lineage>
        <taxon>Bacteria</taxon>
        <taxon>Pseudomonadati</taxon>
        <taxon>Pseudomonadota</taxon>
        <taxon>Alphaproteobacteria</taxon>
        <taxon>Rhodobacterales</taxon>
        <taxon>Paracoccaceae</taxon>
        <taxon>Sedimentitalea</taxon>
    </lineage>
</organism>
<name>A0ABU3VC45_9RHOB</name>
<gene>
    <name evidence="4" type="ORF">QO231_07715</name>
</gene>
<dbReference type="Proteomes" id="UP001255416">
    <property type="component" value="Unassembled WGS sequence"/>
</dbReference>
<dbReference type="EC" id="1.3.1.106" evidence="4"/>
<protein>
    <submittedName>
        <fullName evidence="4">Cobalt-precorrin-6A reductase</fullName>
        <ecNumber evidence="4">1.3.1.106</ecNumber>
    </submittedName>
</protein>
<evidence type="ECO:0000313" key="5">
    <source>
        <dbReference type="Proteomes" id="UP001255416"/>
    </source>
</evidence>
<comment type="pathway">
    <text evidence="1">Cofactor biosynthesis; adenosylcobalamin biosynthesis.</text>
</comment>
<keyword evidence="2" id="KW-0169">Cobalamin biosynthesis</keyword>
<keyword evidence="5" id="KW-1185">Reference proteome</keyword>
<dbReference type="EMBL" id="JASMWN010000004">
    <property type="protein sequence ID" value="MDU9003739.1"/>
    <property type="molecule type" value="Genomic_DNA"/>
</dbReference>
<evidence type="ECO:0000256" key="2">
    <source>
        <dbReference type="ARBA" id="ARBA00022573"/>
    </source>
</evidence>
<sequence length="251" mass="27677">MDAFPKHRRHILLLAGSGEARDLATALSERADCKVTGSFLFPPRSFGPLPVPTRYGRFGGEDGMARYLLAERIDAVVDATHPFAHQISASAARVCARLAVPIVQVLRPPWTPEEGDRWTEVADERAVAAFLRPGQRVFTTTGRATLEHLVAQCSARFFVRQLEERAPPANLKNVCYVTGTGPFSVDEERETLSELEIDVLVAKNSGGEPSKTKLIAARELGLPVILIARPPQPDVLRVETVREALHWVDRL</sequence>
<dbReference type="PANTHER" id="PTHR36925">
    <property type="entry name" value="COBALT-PRECORRIN-6A REDUCTASE"/>
    <property type="match status" value="1"/>
</dbReference>
<dbReference type="InterPro" id="IPR003723">
    <property type="entry name" value="Precorrin-6x_reduct"/>
</dbReference>
<keyword evidence="3 4" id="KW-0560">Oxidoreductase</keyword>
<evidence type="ECO:0000313" key="4">
    <source>
        <dbReference type="EMBL" id="MDU9003739.1"/>
    </source>
</evidence>
<evidence type="ECO:0000256" key="1">
    <source>
        <dbReference type="ARBA" id="ARBA00004953"/>
    </source>
</evidence>
<dbReference type="NCBIfam" id="NF005968">
    <property type="entry name" value="PRK08057.1-2"/>
    <property type="match status" value="1"/>
</dbReference>